<organism evidence="3 4">
    <name type="scientific">Paroceanicella profunda</name>
    <dbReference type="NCBI Taxonomy" id="2579971"/>
    <lineage>
        <taxon>Bacteria</taxon>
        <taxon>Pseudomonadati</taxon>
        <taxon>Pseudomonadota</taxon>
        <taxon>Alphaproteobacteria</taxon>
        <taxon>Rhodobacterales</taxon>
        <taxon>Paracoccaceae</taxon>
        <taxon>Paroceanicella</taxon>
    </lineage>
</organism>
<keyword evidence="4" id="KW-1185">Reference proteome</keyword>
<dbReference type="EMBL" id="CP040824">
    <property type="protein sequence ID" value="QDL94949.1"/>
    <property type="molecule type" value="Genomic_DNA"/>
</dbReference>
<evidence type="ECO:0000256" key="1">
    <source>
        <dbReference type="SAM" id="MobiDB-lite"/>
    </source>
</evidence>
<feature type="compositionally biased region" description="Low complexity" evidence="1">
    <location>
        <begin position="106"/>
        <end position="118"/>
    </location>
</feature>
<gene>
    <name evidence="3" type="ORF">FDP22_24120</name>
</gene>
<evidence type="ECO:0000259" key="2">
    <source>
        <dbReference type="Pfam" id="PF02624"/>
    </source>
</evidence>
<dbReference type="Proteomes" id="UP000305888">
    <property type="component" value="Plasmid pD4M1F"/>
</dbReference>
<feature type="domain" description="YcaO" evidence="2">
    <location>
        <begin position="133"/>
        <end position="243"/>
    </location>
</feature>
<feature type="compositionally biased region" description="Basic and acidic residues" evidence="1">
    <location>
        <begin position="93"/>
        <end position="103"/>
    </location>
</feature>
<reference evidence="3 4" key="1">
    <citation type="submission" date="2019-06" db="EMBL/GenBank/DDBJ databases">
        <title>Genome sequence of Rhodobacteraceae bacterium D4M1.</title>
        <authorList>
            <person name="Cao J."/>
        </authorList>
    </citation>
    <scope>NUCLEOTIDE SEQUENCE [LARGE SCALE GENOMIC DNA]</scope>
    <source>
        <strain evidence="3 4">D4M1</strain>
        <plasmid evidence="4">pd4m1f</plasmid>
    </source>
</reference>
<keyword evidence="3" id="KW-0614">Plasmid</keyword>
<dbReference type="OrthoDB" id="2379922at2"/>
<evidence type="ECO:0000313" key="4">
    <source>
        <dbReference type="Proteomes" id="UP000305888"/>
    </source>
</evidence>
<evidence type="ECO:0000313" key="3">
    <source>
        <dbReference type="EMBL" id="QDL94949.1"/>
    </source>
</evidence>
<proteinExistence type="predicted"/>
<name>A0A5B8G614_9RHOB</name>
<geneLocation type="plasmid" evidence="4">
    <name>pd4m1f</name>
</geneLocation>
<dbReference type="KEGG" id="ppru:FDP22_24120"/>
<dbReference type="Pfam" id="PF02624">
    <property type="entry name" value="YcaO"/>
    <property type="match status" value="1"/>
</dbReference>
<dbReference type="InterPro" id="IPR003776">
    <property type="entry name" value="YcaO-like_dom"/>
</dbReference>
<dbReference type="AlphaFoldDB" id="A0A5B8G614"/>
<feature type="region of interest" description="Disordered" evidence="1">
    <location>
        <begin position="46"/>
        <end position="66"/>
    </location>
</feature>
<dbReference type="Gene3D" id="3.30.160.660">
    <property type="match status" value="1"/>
</dbReference>
<sequence length="360" mass="36273">MTRSMPAGSTYDAALDALAAACDEVFLLPSASRGVVLVGATLRDPSRFGAGPEPLHAGGRGRSPEDARRGCLEELAERLILRAAGPAAWAPAETRRTADDRISHSGADGQGTAATATAMPCPIAPGGLGRASACAADPDTALQRARLELAERRAVAAWWSGARCAPAPAGPAQAALAEVFPPGPFGRRRWLLDLSPGADGTVIAALSTTSGGRGLVGGFAAAHTPEAAARRASEELCQMEAAAAMAWQRRGPEGAGALAPADRLWLARLEAPCPDWLAPDDTGTALPAEPASSGVVTRHLGLPGWPFHVVALSGAGGPPGPGLDDTGAAIAARAPVTRAVHAPAGEAGAATPLGTSRGRR</sequence>
<accession>A0A5B8G614</accession>
<dbReference type="RefSeq" id="WP_138579384.1">
    <property type="nucleotide sequence ID" value="NZ_CP040824.1"/>
</dbReference>
<protein>
    <recommendedName>
        <fullName evidence="2">YcaO domain-containing protein</fullName>
    </recommendedName>
</protein>
<feature type="region of interest" description="Disordered" evidence="1">
    <location>
        <begin position="90"/>
        <end position="118"/>
    </location>
</feature>